<accession>A0ACB0YWP3</accession>
<organism evidence="1 2">
    <name type="scientific">Meloidogyne enterolobii</name>
    <name type="common">Root-knot nematode worm</name>
    <name type="synonym">Meloidogyne mayaguensis</name>
    <dbReference type="NCBI Taxonomy" id="390850"/>
    <lineage>
        <taxon>Eukaryota</taxon>
        <taxon>Metazoa</taxon>
        <taxon>Ecdysozoa</taxon>
        <taxon>Nematoda</taxon>
        <taxon>Chromadorea</taxon>
        <taxon>Rhabditida</taxon>
        <taxon>Tylenchina</taxon>
        <taxon>Tylenchomorpha</taxon>
        <taxon>Tylenchoidea</taxon>
        <taxon>Meloidogynidae</taxon>
        <taxon>Meloidogyninae</taxon>
        <taxon>Meloidogyne</taxon>
    </lineage>
</organism>
<reference evidence="1" key="1">
    <citation type="submission" date="2023-11" db="EMBL/GenBank/DDBJ databases">
        <authorList>
            <person name="Poullet M."/>
        </authorList>
    </citation>
    <scope>NUCLEOTIDE SEQUENCE</scope>
    <source>
        <strain evidence="1">E1834</strain>
    </source>
</reference>
<comment type="caution">
    <text evidence="1">The sequence shown here is derived from an EMBL/GenBank/DDBJ whole genome shotgun (WGS) entry which is preliminary data.</text>
</comment>
<sequence>MLSATSPRIFTSISHRFFPFFCCQRCFRFARSPRLPFTSSQTSWKPALFCAPAFVINDDATTINFGAISFFIGSCK</sequence>
<protein>
    <submittedName>
        <fullName evidence="1">Uncharacterized protein</fullName>
    </submittedName>
</protein>
<gene>
    <name evidence="1" type="ORF">MENTE1834_LOCUS17281</name>
</gene>
<proteinExistence type="predicted"/>
<dbReference type="EMBL" id="CAVMJV010000019">
    <property type="protein sequence ID" value="CAK5065316.1"/>
    <property type="molecule type" value="Genomic_DNA"/>
</dbReference>
<keyword evidence="2" id="KW-1185">Reference proteome</keyword>
<name>A0ACB0YWP3_MELEN</name>
<evidence type="ECO:0000313" key="2">
    <source>
        <dbReference type="Proteomes" id="UP001497535"/>
    </source>
</evidence>
<evidence type="ECO:0000313" key="1">
    <source>
        <dbReference type="EMBL" id="CAK5065316.1"/>
    </source>
</evidence>
<dbReference type="Proteomes" id="UP001497535">
    <property type="component" value="Unassembled WGS sequence"/>
</dbReference>